<protein>
    <recommendedName>
        <fullName evidence="2">Trichome birefringence-like C-terminal domain-containing protein</fullName>
    </recommendedName>
</protein>
<evidence type="ECO:0000313" key="3">
    <source>
        <dbReference type="EMBL" id="WMV47180.1"/>
    </source>
</evidence>
<evidence type="ECO:0000256" key="1">
    <source>
        <dbReference type="ARBA" id="ARBA00007727"/>
    </source>
</evidence>
<comment type="similarity">
    <text evidence="1">Belongs to the PC-esterase family. TBL subfamily.</text>
</comment>
<dbReference type="InterPro" id="IPR026057">
    <property type="entry name" value="TBL_C"/>
</dbReference>
<gene>
    <name evidence="3" type="ORF">MTR67_040565</name>
</gene>
<reference evidence="3" key="1">
    <citation type="submission" date="2023-08" db="EMBL/GenBank/DDBJ databases">
        <title>A de novo genome assembly of Solanum verrucosum Schlechtendal, a Mexican diploid species geographically isolated from the other diploid A-genome species in potato relatives.</title>
        <authorList>
            <person name="Hosaka K."/>
        </authorList>
    </citation>
    <scope>NUCLEOTIDE SEQUENCE</scope>
    <source>
        <tissue evidence="3">Young leaves</tissue>
    </source>
</reference>
<feature type="non-terminal residue" evidence="3">
    <location>
        <position position="1"/>
    </location>
</feature>
<feature type="domain" description="Trichome birefringence-like C-terminal" evidence="2">
    <location>
        <begin position="47"/>
        <end position="118"/>
    </location>
</feature>
<proteinExistence type="inferred from homology"/>
<name>A0AAF0ZRT5_SOLVR</name>
<accession>A0AAF0ZRT5</accession>
<dbReference type="EMBL" id="CP133620">
    <property type="protein sequence ID" value="WMV47180.1"/>
    <property type="molecule type" value="Genomic_DNA"/>
</dbReference>
<dbReference type="AlphaFoldDB" id="A0AAF0ZRT5"/>
<evidence type="ECO:0000313" key="4">
    <source>
        <dbReference type="Proteomes" id="UP001234989"/>
    </source>
</evidence>
<dbReference type="Pfam" id="PF13839">
    <property type="entry name" value="PC-Esterase"/>
    <property type="match status" value="1"/>
</dbReference>
<keyword evidence="4" id="KW-1185">Reference proteome</keyword>
<evidence type="ECO:0000259" key="2">
    <source>
        <dbReference type="Pfam" id="PF13839"/>
    </source>
</evidence>
<organism evidence="3 4">
    <name type="scientific">Solanum verrucosum</name>
    <dbReference type="NCBI Taxonomy" id="315347"/>
    <lineage>
        <taxon>Eukaryota</taxon>
        <taxon>Viridiplantae</taxon>
        <taxon>Streptophyta</taxon>
        <taxon>Embryophyta</taxon>
        <taxon>Tracheophyta</taxon>
        <taxon>Spermatophyta</taxon>
        <taxon>Magnoliopsida</taxon>
        <taxon>eudicotyledons</taxon>
        <taxon>Gunneridae</taxon>
        <taxon>Pentapetalae</taxon>
        <taxon>asterids</taxon>
        <taxon>lamiids</taxon>
        <taxon>Solanales</taxon>
        <taxon>Solanaceae</taxon>
        <taxon>Solanoideae</taxon>
        <taxon>Solaneae</taxon>
        <taxon>Solanum</taxon>
    </lineage>
</organism>
<dbReference type="GO" id="GO:0016740">
    <property type="term" value="F:transferase activity"/>
    <property type="evidence" value="ECO:0007669"/>
    <property type="project" value="InterPro"/>
</dbReference>
<dbReference type="Proteomes" id="UP001234989">
    <property type="component" value="Chromosome 9"/>
</dbReference>
<sequence length="163" mass="18252">SIWYPRTLNPGSATALKCILSRFVAIGEYNYSTICEDLRALILSIGRGCYFQEGGKINMMMDVETALQKSIVTLVDWIGREVNMSKTKIFFRTYSPVHFRGGDWKTGGSCHLETLPDLLSPQESLWNFSICGMTAERSSQLCQHVSSNIQVLHHPGTLAAHDH</sequence>